<proteinExistence type="predicted"/>
<gene>
    <name evidence="1" type="ORF">QVD17_40517</name>
</gene>
<reference evidence="1" key="1">
    <citation type="journal article" date="2023" name="bioRxiv">
        <title>Improved chromosome-level genome assembly for marigold (Tagetes erecta).</title>
        <authorList>
            <person name="Jiang F."/>
            <person name="Yuan L."/>
            <person name="Wang S."/>
            <person name="Wang H."/>
            <person name="Xu D."/>
            <person name="Wang A."/>
            <person name="Fan W."/>
        </authorList>
    </citation>
    <scope>NUCLEOTIDE SEQUENCE</scope>
    <source>
        <strain evidence="1">WSJ</strain>
        <tissue evidence="1">Leaf</tissue>
    </source>
</reference>
<keyword evidence="2" id="KW-1185">Reference proteome</keyword>
<dbReference type="AlphaFoldDB" id="A0AAD8NHV9"/>
<organism evidence="1 2">
    <name type="scientific">Tagetes erecta</name>
    <name type="common">African marigold</name>
    <dbReference type="NCBI Taxonomy" id="13708"/>
    <lineage>
        <taxon>Eukaryota</taxon>
        <taxon>Viridiplantae</taxon>
        <taxon>Streptophyta</taxon>
        <taxon>Embryophyta</taxon>
        <taxon>Tracheophyta</taxon>
        <taxon>Spermatophyta</taxon>
        <taxon>Magnoliopsida</taxon>
        <taxon>eudicotyledons</taxon>
        <taxon>Gunneridae</taxon>
        <taxon>Pentapetalae</taxon>
        <taxon>asterids</taxon>
        <taxon>campanulids</taxon>
        <taxon>Asterales</taxon>
        <taxon>Asteraceae</taxon>
        <taxon>Asteroideae</taxon>
        <taxon>Heliantheae alliance</taxon>
        <taxon>Tageteae</taxon>
        <taxon>Tagetes</taxon>
    </lineage>
</organism>
<dbReference type="Proteomes" id="UP001229421">
    <property type="component" value="Unassembled WGS sequence"/>
</dbReference>
<sequence>MFLQLGIFSYPSSLELDDTSWTWSKDEFTQPVVKQDSVGEDALKVATAALSAAEDAANTASVAGRGKIE</sequence>
<comment type="caution">
    <text evidence="1">The sequence shown here is derived from an EMBL/GenBank/DDBJ whole genome shotgun (WGS) entry which is preliminary data.</text>
</comment>
<evidence type="ECO:0000313" key="2">
    <source>
        <dbReference type="Proteomes" id="UP001229421"/>
    </source>
</evidence>
<name>A0AAD8NHV9_TARER</name>
<accession>A0AAD8NHV9</accession>
<dbReference type="EMBL" id="JAUHHV010000011">
    <property type="protein sequence ID" value="KAK1408601.1"/>
    <property type="molecule type" value="Genomic_DNA"/>
</dbReference>
<protein>
    <submittedName>
        <fullName evidence="1">Uncharacterized protein</fullName>
    </submittedName>
</protein>
<evidence type="ECO:0000313" key="1">
    <source>
        <dbReference type="EMBL" id="KAK1408601.1"/>
    </source>
</evidence>